<dbReference type="GO" id="GO:0051753">
    <property type="term" value="F:mannan synthase activity"/>
    <property type="evidence" value="ECO:0007669"/>
    <property type="project" value="UniProtKB-ARBA"/>
</dbReference>
<evidence type="ECO:0000256" key="2">
    <source>
        <dbReference type="ARBA" id="ARBA00022676"/>
    </source>
</evidence>
<dbReference type="KEGG" id="cam:101511881"/>
<feature type="transmembrane region" description="Helical" evidence="13">
    <location>
        <begin position="394"/>
        <end position="416"/>
    </location>
</feature>
<protein>
    <recommendedName>
        <fullName evidence="11">glucomannan 4-beta-mannosyltransferase</fullName>
        <ecNumber evidence="11">2.4.1.32</ecNumber>
    </recommendedName>
    <alternativeName>
        <fullName evidence="12">Glucomannan synthase</fullName>
    </alternativeName>
</protein>
<dbReference type="PaxDb" id="3827-XP_004497598.1"/>
<evidence type="ECO:0000256" key="9">
    <source>
        <dbReference type="ARBA" id="ARBA00051800"/>
    </source>
</evidence>
<keyword evidence="8" id="KW-0961">Cell wall biogenesis/degradation</keyword>
<name>A0A1S2Y119_CICAR</name>
<keyword evidence="4 13" id="KW-0812">Transmembrane</keyword>
<evidence type="ECO:0000256" key="8">
    <source>
        <dbReference type="ARBA" id="ARBA00023316"/>
    </source>
</evidence>
<feature type="transmembrane region" description="Helical" evidence="13">
    <location>
        <begin position="471"/>
        <end position="491"/>
    </location>
</feature>
<keyword evidence="15" id="KW-1185">Reference proteome</keyword>
<dbReference type="SUPFAM" id="SSF53448">
    <property type="entry name" value="Nucleotide-diphospho-sugar transferases"/>
    <property type="match status" value="1"/>
</dbReference>
<feature type="transmembrane region" description="Helical" evidence="13">
    <location>
        <begin position="33"/>
        <end position="62"/>
    </location>
</feature>
<keyword evidence="7 13" id="KW-0472">Membrane</keyword>
<dbReference type="FunFam" id="3.90.550.10:FF:000015">
    <property type="entry name" value="Glucomannan 4-beta-mannosyltransferase 9"/>
    <property type="match status" value="1"/>
</dbReference>
<dbReference type="PANTHER" id="PTHR32044:SF77">
    <property type="entry name" value="GLUCOMANNAN 4-BETA-MANNOSYLTRANSFERASE 9"/>
    <property type="match status" value="1"/>
</dbReference>
<evidence type="ECO:0000256" key="11">
    <source>
        <dbReference type="ARBA" id="ARBA00066505"/>
    </source>
</evidence>
<dbReference type="InterPro" id="IPR001173">
    <property type="entry name" value="Glyco_trans_2-like"/>
</dbReference>
<keyword evidence="3" id="KW-0808">Transferase</keyword>
<dbReference type="OrthoDB" id="72851at2759"/>
<evidence type="ECO:0000259" key="14">
    <source>
        <dbReference type="Pfam" id="PF13632"/>
    </source>
</evidence>
<evidence type="ECO:0000256" key="13">
    <source>
        <dbReference type="SAM" id="Phobius"/>
    </source>
</evidence>
<organism evidence="15 16">
    <name type="scientific">Cicer arietinum</name>
    <name type="common">Chickpea</name>
    <name type="synonym">Garbanzo</name>
    <dbReference type="NCBI Taxonomy" id="3827"/>
    <lineage>
        <taxon>Eukaryota</taxon>
        <taxon>Viridiplantae</taxon>
        <taxon>Streptophyta</taxon>
        <taxon>Embryophyta</taxon>
        <taxon>Tracheophyta</taxon>
        <taxon>Spermatophyta</taxon>
        <taxon>Magnoliopsida</taxon>
        <taxon>eudicotyledons</taxon>
        <taxon>Gunneridae</taxon>
        <taxon>Pentapetalae</taxon>
        <taxon>rosids</taxon>
        <taxon>fabids</taxon>
        <taxon>Fabales</taxon>
        <taxon>Fabaceae</taxon>
        <taxon>Papilionoideae</taxon>
        <taxon>50 kb inversion clade</taxon>
        <taxon>NPAAA clade</taxon>
        <taxon>Hologalegina</taxon>
        <taxon>IRL clade</taxon>
        <taxon>Cicereae</taxon>
        <taxon>Cicer</taxon>
    </lineage>
</organism>
<evidence type="ECO:0000256" key="1">
    <source>
        <dbReference type="ARBA" id="ARBA00004653"/>
    </source>
</evidence>
<dbReference type="PANTHER" id="PTHR32044">
    <property type="entry name" value="GLUCOMANNAN 4-BETA-MANNOSYLTRANSFERASE 9"/>
    <property type="match status" value="1"/>
</dbReference>
<dbReference type="eggNOG" id="ENOG502QR7J">
    <property type="taxonomic scope" value="Eukaryota"/>
</dbReference>
<dbReference type="CDD" id="cd06437">
    <property type="entry name" value="CESA_CaSu_A2"/>
    <property type="match status" value="1"/>
</dbReference>
<feature type="domain" description="Glycosyltransferase 2-like" evidence="14">
    <location>
        <begin position="180"/>
        <end position="377"/>
    </location>
</feature>
<dbReference type="GO" id="GO:0071555">
    <property type="term" value="P:cell wall organization"/>
    <property type="evidence" value="ECO:0007669"/>
    <property type="project" value="UniProtKB-KW"/>
</dbReference>
<evidence type="ECO:0000256" key="12">
    <source>
        <dbReference type="ARBA" id="ARBA00076024"/>
    </source>
</evidence>
<dbReference type="Proteomes" id="UP000087171">
    <property type="component" value="Chromosome Ca4"/>
</dbReference>
<feature type="transmembrane region" description="Helical" evidence="13">
    <location>
        <begin position="497"/>
        <end position="520"/>
    </location>
</feature>
<dbReference type="RefSeq" id="XP_004497598.1">
    <property type="nucleotide sequence ID" value="XM_004497541.3"/>
</dbReference>
<comment type="similarity">
    <text evidence="10">Belongs to the glycosyltransferase 2 family. Plant cellulose synthase-like A subfamily.</text>
</comment>
<dbReference type="Pfam" id="PF13632">
    <property type="entry name" value="Glyco_trans_2_3"/>
    <property type="match status" value="1"/>
</dbReference>
<gene>
    <name evidence="16" type="primary">LOC101511881</name>
</gene>
<evidence type="ECO:0000313" key="16">
    <source>
        <dbReference type="RefSeq" id="XP_004497598.1"/>
    </source>
</evidence>
<evidence type="ECO:0000313" key="15">
    <source>
        <dbReference type="Proteomes" id="UP000087171"/>
    </source>
</evidence>
<dbReference type="Gene3D" id="3.90.550.10">
    <property type="entry name" value="Spore Coat Polysaccharide Biosynthesis Protein SpsA, Chain A"/>
    <property type="match status" value="1"/>
</dbReference>
<comment type="catalytic activity">
    <reaction evidence="9">
        <text>GDP-mannose + (glucomannan)n = GDP + (glucomannan)n+1.</text>
        <dbReference type="EC" id="2.4.1.32"/>
    </reaction>
</comment>
<dbReference type="GO" id="GO:0047259">
    <property type="term" value="F:glucomannan 4-beta-mannosyltransferase activity"/>
    <property type="evidence" value="ECO:0007669"/>
    <property type="project" value="UniProtKB-EC"/>
</dbReference>
<evidence type="ECO:0000256" key="10">
    <source>
        <dbReference type="ARBA" id="ARBA00060879"/>
    </source>
</evidence>
<evidence type="ECO:0000256" key="6">
    <source>
        <dbReference type="ARBA" id="ARBA00023034"/>
    </source>
</evidence>
<dbReference type="GeneID" id="101511881"/>
<keyword evidence="2" id="KW-0328">Glycosyltransferase</keyword>
<reference evidence="16" key="2">
    <citation type="submission" date="2025-08" db="UniProtKB">
        <authorList>
            <consortium name="RefSeq"/>
        </authorList>
    </citation>
    <scope>IDENTIFICATION</scope>
    <source>
        <tissue evidence="16">Etiolated seedlings</tissue>
    </source>
</reference>
<evidence type="ECO:0000256" key="4">
    <source>
        <dbReference type="ARBA" id="ARBA00022692"/>
    </source>
</evidence>
<evidence type="ECO:0000256" key="3">
    <source>
        <dbReference type="ARBA" id="ARBA00022679"/>
    </source>
</evidence>
<sequence length="523" mass="60680">MVEFQGASDEVSLQLEFIWRQVREPLIVPILRVAVFLCLTMSLMMLVERVYMGIVICLVKLFDRKPEKQYKWESFKDDVELGNSNYPMVLVQVPMYNEREVYQLSIGAACGLSWPSDRIIIQILDDSTDPTIKELVELECHKWRSKGVNIKYEVRDNRNGYKAGALKEGMKHSYVKQCDYVAIFDADFQPEPDFLWRTIPFFVNNPEIGLVQARWKFVNADECLMTRMQEMSLDYHFRVEQEVGSSTYAFFGFNGTAGVWRTLALNEAGGWKDRTTVEDMDLAVRASLKGWKFLYLSNLKVKNELPSTLKAYRYQQHRWSCGPANLFRKMFREIVTNKKVSFWKKIYVVYSFFFVRKIVAHINTFVFYCIVLPATVVVPEVVVPKWGAVYIPSIITLLNAVGTPRSLHLLLFWILFENTMSLHRTKATIIGLLEASRVNEWVVTEKLGDALKGKVGGKGLKTFRFRIVDRIHMLELLVGFYLLFCGCYDLMYGKNHFFIFLYIQALAFFIMAFGYVGTFIPNS</sequence>
<keyword evidence="5 13" id="KW-1133">Transmembrane helix</keyword>
<comment type="subcellular location">
    <subcellularLocation>
        <location evidence="1">Golgi apparatus membrane</location>
        <topology evidence="1">Multi-pass membrane protein</topology>
    </subcellularLocation>
</comment>
<keyword evidence="6" id="KW-0333">Golgi apparatus</keyword>
<evidence type="ECO:0000256" key="5">
    <source>
        <dbReference type="ARBA" id="ARBA00022989"/>
    </source>
</evidence>
<accession>A0A1S2Y119</accession>
<proteinExistence type="inferred from homology"/>
<dbReference type="AlphaFoldDB" id="A0A1S2Y119"/>
<reference evidence="15" key="1">
    <citation type="journal article" date="2013" name="Nat. Biotechnol.">
        <title>Draft genome sequence of chickpea (Cicer arietinum) provides a resource for trait improvement.</title>
        <authorList>
            <person name="Varshney R.K."/>
            <person name="Song C."/>
            <person name="Saxena R.K."/>
            <person name="Azam S."/>
            <person name="Yu S."/>
            <person name="Sharpe A.G."/>
            <person name="Cannon S."/>
            <person name="Baek J."/>
            <person name="Rosen B.D."/>
            <person name="Tar'an B."/>
            <person name="Millan T."/>
            <person name="Zhang X."/>
            <person name="Ramsay L.D."/>
            <person name="Iwata A."/>
            <person name="Wang Y."/>
            <person name="Nelson W."/>
            <person name="Farmer A.D."/>
            <person name="Gaur P.M."/>
            <person name="Soderlund C."/>
            <person name="Penmetsa R.V."/>
            <person name="Xu C."/>
            <person name="Bharti A.K."/>
            <person name="He W."/>
            <person name="Winter P."/>
            <person name="Zhao S."/>
            <person name="Hane J.K."/>
            <person name="Carrasquilla-Garcia N."/>
            <person name="Condie J.A."/>
            <person name="Upadhyaya H.D."/>
            <person name="Luo M.C."/>
            <person name="Thudi M."/>
            <person name="Gowda C.L."/>
            <person name="Singh N.P."/>
            <person name="Lichtenzveig J."/>
            <person name="Gali K.K."/>
            <person name="Rubio J."/>
            <person name="Nadarajan N."/>
            <person name="Dolezel J."/>
            <person name="Bansal K.C."/>
            <person name="Xu X."/>
            <person name="Edwards D."/>
            <person name="Zhang G."/>
            <person name="Kahl G."/>
            <person name="Gil J."/>
            <person name="Singh K.B."/>
            <person name="Datta S.K."/>
            <person name="Jackson S.A."/>
            <person name="Wang J."/>
            <person name="Cook D.R."/>
        </authorList>
    </citation>
    <scope>NUCLEOTIDE SEQUENCE [LARGE SCALE GENOMIC DNA]</scope>
    <source>
        <strain evidence="15">cv. CDC Frontier</strain>
    </source>
</reference>
<dbReference type="GO" id="GO:0000139">
    <property type="term" value="C:Golgi membrane"/>
    <property type="evidence" value="ECO:0007669"/>
    <property type="project" value="UniProtKB-SubCell"/>
</dbReference>
<feature type="transmembrane region" description="Helical" evidence="13">
    <location>
        <begin position="347"/>
        <end position="374"/>
    </location>
</feature>
<evidence type="ECO:0000256" key="7">
    <source>
        <dbReference type="ARBA" id="ARBA00023136"/>
    </source>
</evidence>
<dbReference type="EC" id="2.4.1.32" evidence="11"/>
<dbReference type="InterPro" id="IPR029044">
    <property type="entry name" value="Nucleotide-diphossugar_trans"/>
</dbReference>